<feature type="transmembrane region" description="Helical" evidence="1">
    <location>
        <begin position="27"/>
        <end position="46"/>
    </location>
</feature>
<keyword evidence="1" id="KW-1133">Transmembrane helix</keyword>
<protein>
    <submittedName>
        <fullName evidence="2">Uncharacterized protein</fullName>
    </submittedName>
</protein>
<feature type="non-terminal residue" evidence="2">
    <location>
        <position position="177"/>
    </location>
</feature>
<reference evidence="2" key="1">
    <citation type="journal article" date="2014" name="Front. Microbiol.">
        <title>High frequency of phylogenetically diverse reductive dehalogenase-homologous genes in deep subseafloor sedimentary metagenomes.</title>
        <authorList>
            <person name="Kawai M."/>
            <person name="Futagami T."/>
            <person name="Toyoda A."/>
            <person name="Takaki Y."/>
            <person name="Nishi S."/>
            <person name="Hori S."/>
            <person name="Arai W."/>
            <person name="Tsubouchi T."/>
            <person name="Morono Y."/>
            <person name="Uchiyama I."/>
            <person name="Ito T."/>
            <person name="Fujiyama A."/>
            <person name="Inagaki F."/>
            <person name="Takami H."/>
        </authorList>
    </citation>
    <scope>NUCLEOTIDE SEQUENCE</scope>
    <source>
        <strain evidence="2">Expedition CK06-06</strain>
    </source>
</reference>
<sequence length="177" mass="20870">YYYWVRKKTPGKQINGQEVDEFYSRDLLILGLLCVAIPSLPVVLSNRNVIYQTNWDRYTLQSSFGAAIVLYSLLSFISKDWLRITLYTILVGVAVSTHYNNAVHYRDNWESQKQYWWQLSWRAPHIKEGTVLVGITDNYRFEEDYELWSPANLTYYPGSKEIKIRSEVLDNQTVKKI</sequence>
<gene>
    <name evidence="2" type="ORF">S01H4_61116</name>
</gene>
<accession>X1DTF3</accession>
<proteinExistence type="predicted"/>
<keyword evidence="1" id="KW-0812">Transmembrane</keyword>
<evidence type="ECO:0000313" key="2">
    <source>
        <dbReference type="EMBL" id="GAH08254.1"/>
    </source>
</evidence>
<name>X1DTF3_9ZZZZ</name>
<feature type="non-terminal residue" evidence="2">
    <location>
        <position position="1"/>
    </location>
</feature>
<organism evidence="2">
    <name type="scientific">marine sediment metagenome</name>
    <dbReference type="NCBI Taxonomy" id="412755"/>
    <lineage>
        <taxon>unclassified sequences</taxon>
        <taxon>metagenomes</taxon>
        <taxon>ecological metagenomes</taxon>
    </lineage>
</organism>
<dbReference type="AlphaFoldDB" id="X1DTF3"/>
<feature type="transmembrane region" description="Helical" evidence="1">
    <location>
        <begin position="58"/>
        <end position="78"/>
    </location>
</feature>
<keyword evidence="1" id="KW-0472">Membrane</keyword>
<feature type="transmembrane region" description="Helical" evidence="1">
    <location>
        <begin position="84"/>
        <end position="103"/>
    </location>
</feature>
<comment type="caution">
    <text evidence="2">The sequence shown here is derived from an EMBL/GenBank/DDBJ whole genome shotgun (WGS) entry which is preliminary data.</text>
</comment>
<evidence type="ECO:0000256" key="1">
    <source>
        <dbReference type="SAM" id="Phobius"/>
    </source>
</evidence>
<dbReference type="EMBL" id="BART01036172">
    <property type="protein sequence ID" value="GAH08254.1"/>
    <property type="molecule type" value="Genomic_DNA"/>
</dbReference>